<keyword evidence="2" id="KW-1185">Reference proteome</keyword>
<dbReference type="Gene3D" id="2.40.128.140">
    <property type="entry name" value="Outer membrane protein"/>
    <property type="match status" value="1"/>
</dbReference>
<sequence length="323" mass="36889">MKVLNQIYFTILLLILGLFSNSITAQKIENNGIHRHILKESYFRLSFDNDFFAHSDDNYTQGISLEIADPIFQKNPVNYLFLNYSENKINGISIEQAAFTPEVISSKEIRYGERPFAAALYLKSFQLNINHKKQSVLYSSLSLGVLGPLAYGEEGQVFIHEATGNWVPYGWRNQVNNDVIINYELNHEKKLFELSKFVTVYSDLGLRVGSLFTDASIGYTSTLGVFKSVLNQNQPGKFQLYFYHNPKLIVVGYDASLQGGLFNNSNPYTIPFNDIYKIKAQVDYGLVLKAGFLYLEYTRSFITKEFRTGTLQNWGGIRLGFKF</sequence>
<organism evidence="1 2">
    <name type="scientific">Christiangramia antarctica</name>
    <dbReference type="NCBI Taxonomy" id="2058158"/>
    <lineage>
        <taxon>Bacteria</taxon>
        <taxon>Pseudomonadati</taxon>
        <taxon>Bacteroidota</taxon>
        <taxon>Flavobacteriia</taxon>
        <taxon>Flavobacteriales</taxon>
        <taxon>Flavobacteriaceae</taxon>
        <taxon>Christiangramia</taxon>
    </lineage>
</organism>
<evidence type="ECO:0000313" key="2">
    <source>
        <dbReference type="Proteomes" id="UP001597438"/>
    </source>
</evidence>
<name>A0ABW5WZ62_9FLAO</name>
<gene>
    <name evidence="1" type="ORF">ACFSYS_00155</name>
</gene>
<protein>
    <submittedName>
        <fullName evidence="1">Lipid A deacylase LpxR family protein</fullName>
    </submittedName>
</protein>
<dbReference type="InterPro" id="IPR037107">
    <property type="entry name" value="Put_OMP_sf"/>
</dbReference>
<evidence type="ECO:0000313" key="1">
    <source>
        <dbReference type="EMBL" id="MFD2831675.1"/>
    </source>
</evidence>
<accession>A0ABW5WZ62</accession>
<reference evidence="2" key="1">
    <citation type="journal article" date="2019" name="Int. J. Syst. Evol. Microbiol.">
        <title>The Global Catalogue of Microorganisms (GCM) 10K type strain sequencing project: providing services to taxonomists for standard genome sequencing and annotation.</title>
        <authorList>
            <consortium name="The Broad Institute Genomics Platform"/>
            <consortium name="The Broad Institute Genome Sequencing Center for Infectious Disease"/>
            <person name="Wu L."/>
            <person name="Ma J."/>
        </authorList>
    </citation>
    <scope>NUCLEOTIDE SEQUENCE [LARGE SCALE GENOMIC DNA]</scope>
    <source>
        <strain evidence="2">KCTC 52925</strain>
    </source>
</reference>
<dbReference type="EMBL" id="JBHUOJ010000001">
    <property type="protein sequence ID" value="MFD2831675.1"/>
    <property type="molecule type" value="Genomic_DNA"/>
</dbReference>
<comment type="caution">
    <text evidence="1">The sequence shown here is derived from an EMBL/GenBank/DDBJ whole genome shotgun (WGS) entry which is preliminary data.</text>
</comment>
<dbReference type="Proteomes" id="UP001597438">
    <property type="component" value="Unassembled WGS sequence"/>
</dbReference>
<proteinExistence type="predicted"/>
<dbReference type="RefSeq" id="WP_251741438.1">
    <property type="nucleotide sequence ID" value="NZ_JBHUOJ010000001.1"/>
</dbReference>
<dbReference type="InterPro" id="IPR018707">
    <property type="entry name" value="LpxR"/>
</dbReference>
<dbReference type="Pfam" id="PF09982">
    <property type="entry name" value="LpxR"/>
    <property type="match status" value="1"/>
</dbReference>